<dbReference type="AlphaFoldDB" id="A0AA40AD94"/>
<dbReference type="RefSeq" id="XP_060295003.1">
    <property type="nucleotide sequence ID" value="XM_060446735.1"/>
</dbReference>
<reference evidence="3" key="1">
    <citation type="submission" date="2023-06" db="EMBL/GenBank/DDBJ databases">
        <title>Genome-scale phylogeny and comparative genomics of the fungal order Sordariales.</title>
        <authorList>
            <consortium name="Lawrence Berkeley National Laboratory"/>
            <person name="Hensen N."/>
            <person name="Bonometti L."/>
            <person name="Westerberg I."/>
            <person name="Brannstrom I.O."/>
            <person name="Guillou S."/>
            <person name="Cros-Aarteil S."/>
            <person name="Calhoun S."/>
            <person name="Haridas S."/>
            <person name="Kuo A."/>
            <person name="Mondo S."/>
            <person name="Pangilinan J."/>
            <person name="Riley R."/>
            <person name="LaButti K."/>
            <person name="Andreopoulos B."/>
            <person name="Lipzen A."/>
            <person name="Chen C."/>
            <person name="Yanf M."/>
            <person name="Daum C."/>
            <person name="Ng V."/>
            <person name="Clum A."/>
            <person name="Steindorff A."/>
            <person name="Ohm R."/>
            <person name="Martin F."/>
            <person name="Silar P."/>
            <person name="Natvig D."/>
            <person name="Lalanne C."/>
            <person name="Gautier V."/>
            <person name="Ament-velasquez S.L."/>
            <person name="Kruys A."/>
            <person name="Hutchinson M.I."/>
            <person name="Powell A.J."/>
            <person name="Barry K."/>
            <person name="Miller A.N."/>
            <person name="Grigoriev I.V."/>
            <person name="Debuchy R."/>
            <person name="Gladieux P."/>
            <person name="Thoren M.H."/>
            <person name="Johannesson H."/>
        </authorList>
    </citation>
    <scope>NUCLEOTIDE SEQUENCE</scope>
    <source>
        <strain evidence="3">SMH2392-1A</strain>
    </source>
</reference>
<dbReference type="Proteomes" id="UP001172101">
    <property type="component" value="Unassembled WGS sequence"/>
</dbReference>
<dbReference type="GeneID" id="85330005"/>
<dbReference type="SUPFAM" id="SSF56112">
    <property type="entry name" value="Protein kinase-like (PK-like)"/>
    <property type="match status" value="1"/>
</dbReference>
<comment type="caution">
    <text evidence="3">The sequence shown here is derived from an EMBL/GenBank/DDBJ whole genome shotgun (WGS) entry which is preliminary data.</text>
</comment>
<sequence length="375" mass="41031">MSPDANRGAALAADGLEIDVDRHGGEAAPTEPVPKPQLGAAFGLDDAVIAALPAPGSKLVAARHYARSLWGQTAKVTAELPDGTTEHYFLKTVRLGETGRVMVTGEFASLQALHAVSPTLVPVPHAWGAYTNTSPSPGLQSDDEPTYFLLTQFREVAAQPPPNADAFAARVAALHARSQSPTGQFGFHTTTCHGTLAQATARWDASWAVLFRAMLARMLELDDPAWPAVWRQVAALVLDRVVPRLLGALPADLKPCLVHGDLWDENTAVDAADGEPFVFDPGSCYAHNEYEIGDWHAERHRLSRAEYVESYKRYFPPTEPKEEWDDRNLLYSLRFDLGAAIMIPGCNLRQVVRRNMVILCQKFCPEELAECGQLE</sequence>
<dbReference type="EC" id="2.7.1.172" evidence="1"/>
<keyword evidence="3" id="KW-0808">Transferase</keyword>
<organism evidence="3 4">
    <name type="scientific">Lasiosphaeria miniovina</name>
    <dbReference type="NCBI Taxonomy" id="1954250"/>
    <lineage>
        <taxon>Eukaryota</taxon>
        <taxon>Fungi</taxon>
        <taxon>Dikarya</taxon>
        <taxon>Ascomycota</taxon>
        <taxon>Pezizomycotina</taxon>
        <taxon>Sordariomycetes</taxon>
        <taxon>Sordariomycetidae</taxon>
        <taxon>Sordariales</taxon>
        <taxon>Lasiosphaeriaceae</taxon>
        <taxon>Lasiosphaeria</taxon>
    </lineage>
</organism>
<evidence type="ECO:0000256" key="2">
    <source>
        <dbReference type="ARBA" id="ARBA00048655"/>
    </source>
</evidence>
<protein>
    <recommendedName>
        <fullName evidence="1">protein-ribulosamine 3-kinase</fullName>
        <ecNumber evidence="1">2.7.1.172</ecNumber>
    </recommendedName>
</protein>
<keyword evidence="4" id="KW-1185">Reference proteome</keyword>
<dbReference type="GO" id="GO:0102193">
    <property type="term" value="F:protein-ribulosamine 3-kinase activity"/>
    <property type="evidence" value="ECO:0007669"/>
    <property type="project" value="UniProtKB-EC"/>
</dbReference>
<dbReference type="InterPro" id="IPR011009">
    <property type="entry name" value="Kinase-like_dom_sf"/>
</dbReference>
<comment type="catalytic activity">
    <reaction evidence="2">
        <text>N(6)-D-ribulosyl-L-lysyl-[protein] + ATP = N(6)-(3-O-phospho-D-ribulosyl)-L-lysyl-[protein] + ADP + H(+)</text>
        <dbReference type="Rhea" id="RHEA:48432"/>
        <dbReference type="Rhea" id="RHEA-COMP:12103"/>
        <dbReference type="Rhea" id="RHEA-COMP:12104"/>
        <dbReference type="ChEBI" id="CHEBI:15378"/>
        <dbReference type="ChEBI" id="CHEBI:30616"/>
        <dbReference type="ChEBI" id="CHEBI:90418"/>
        <dbReference type="ChEBI" id="CHEBI:90420"/>
        <dbReference type="ChEBI" id="CHEBI:456216"/>
        <dbReference type="EC" id="2.7.1.172"/>
    </reaction>
    <physiologicalReaction direction="left-to-right" evidence="2">
        <dbReference type="Rhea" id="RHEA:48433"/>
    </physiologicalReaction>
</comment>
<dbReference type="PANTHER" id="PTHR12149:SF8">
    <property type="entry name" value="PROTEIN-RIBULOSAMINE 3-KINASE"/>
    <property type="match status" value="1"/>
</dbReference>
<keyword evidence="3" id="KW-0418">Kinase</keyword>
<dbReference type="GO" id="GO:0016301">
    <property type="term" value="F:kinase activity"/>
    <property type="evidence" value="ECO:0007669"/>
    <property type="project" value="UniProtKB-KW"/>
</dbReference>
<dbReference type="PANTHER" id="PTHR12149">
    <property type="entry name" value="FRUCTOSAMINE 3 KINASE-RELATED PROTEIN"/>
    <property type="match status" value="1"/>
</dbReference>
<evidence type="ECO:0000256" key="1">
    <source>
        <dbReference type="ARBA" id="ARBA00011961"/>
    </source>
</evidence>
<proteinExistence type="predicted"/>
<accession>A0AA40AD94</accession>
<evidence type="ECO:0000313" key="4">
    <source>
        <dbReference type="Proteomes" id="UP001172101"/>
    </source>
</evidence>
<dbReference type="Gene3D" id="3.90.1200.10">
    <property type="match status" value="1"/>
</dbReference>
<gene>
    <name evidence="3" type="ORF">B0T26DRAFT_783051</name>
</gene>
<dbReference type="Pfam" id="PF03881">
    <property type="entry name" value="Fructosamin_kin"/>
    <property type="match status" value="1"/>
</dbReference>
<dbReference type="InterPro" id="IPR016477">
    <property type="entry name" value="Fructo-/Ketosamine-3-kinase"/>
</dbReference>
<evidence type="ECO:0000313" key="3">
    <source>
        <dbReference type="EMBL" id="KAK0713680.1"/>
    </source>
</evidence>
<dbReference type="EMBL" id="JAUIRO010000005">
    <property type="protein sequence ID" value="KAK0713680.1"/>
    <property type="molecule type" value="Genomic_DNA"/>
</dbReference>
<name>A0AA40AD94_9PEZI</name>